<name>A0A317CE28_9GAMM</name>
<keyword evidence="1" id="KW-0732">Signal</keyword>
<dbReference type="Proteomes" id="UP000245539">
    <property type="component" value="Unassembled WGS sequence"/>
</dbReference>
<organism evidence="2 3">
    <name type="scientific">Leucothrix pacifica</name>
    <dbReference type="NCBI Taxonomy" id="1247513"/>
    <lineage>
        <taxon>Bacteria</taxon>
        <taxon>Pseudomonadati</taxon>
        <taxon>Pseudomonadota</taxon>
        <taxon>Gammaproteobacteria</taxon>
        <taxon>Thiotrichales</taxon>
        <taxon>Thiotrichaceae</taxon>
        <taxon>Leucothrix</taxon>
    </lineage>
</organism>
<proteinExistence type="predicted"/>
<evidence type="ECO:0000313" key="2">
    <source>
        <dbReference type="EMBL" id="PWQ96629.1"/>
    </source>
</evidence>
<protein>
    <recommendedName>
        <fullName evidence="4">Porin domain-containing protein</fullName>
    </recommendedName>
</protein>
<evidence type="ECO:0008006" key="4">
    <source>
        <dbReference type="Google" id="ProtNLM"/>
    </source>
</evidence>
<dbReference type="RefSeq" id="WP_109838019.1">
    <property type="nucleotide sequence ID" value="NZ_QGKM01000036.1"/>
</dbReference>
<feature type="chain" id="PRO_5016395621" description="Porin domain-containing protein" evidence="1">
    <location>
        <begin position="25"/>
        <end position="187"/>
    </location>
</feature>
<sequence>MPSQKKHLALLLSAVCLCPAVASAESNFSYDFYEIGISSTTGNDESYTSLQANGSMEINNDHYLTAKIKTDIAGEVTANEIGVGIGAYKSSSEETDYYSQAGIKHGKQGGSSQQTLNVGFGARHQMSDVIELKGGIDLLFSTDEDFSGVSGSISALYDYDENMQIGGAVTTDGDTAETSLFTRIKML</sequence>
<comment type="caution">
    <text evidence="2">The sequence shown here is derived from an EMBL/GenBank/DDBJ whole genome shotgun (WGS) entry which is preliminary data.</text>
</comment>
<evidence type="ECO:0000313" key="3">
    <source>
        <dbReference type="Proteomes" id="UP000245539"/>
    </source>
</evidence>
<reference evidence="2 3" key="1">
    <citation type="submission" date="2018-05" db="EMBL/GenBank/DDBJ databases">
        <title>Leucothrix arctica sp. nov., isolated from Arctic seawater.</title>
        <authorList>
            <person name="Choi A."/>
            <person name="Baek K."/>
        </authorList>
    </citation>
    <scope>NUCLEOTIDE SEQUENCE [LARGE SCALE GENOMIC DNA]</scope>
    <source>
        <strain evidence="2 3">JCM 18388</strain>
    </source>
</reference>
<dbReference type="OrthoDB" id="5623838at2"/>
<accession>A0A317CE28</accession>
<dbReference type="AlphaFoldDB" id="A0A317CE28"/>
<evidence type="ECO:0000256" key="1">
    <source>
        <dbReference type="SAM" id="SignalP"/>
    </source>
</evidence>
<feature type="signal peptide" evidence="1">
    <location>
        <begin position="1"/>
        <end position="24"/>
    </location>
</feature>
<gene>
    <name evidence="2" type="ORF">DKW60_12665</name>
</gene>
<dbReference type="EMBL" id="QGKM01000036">
    <property type="protein sequence ID" value="PWQ96629.1"/>
    <property type="molecule type" value="Genomic_DNA"/>
</dbReference>
<keyword evidence="3" id="KW-1185">Reference proteome</keyword>